<reference evidence="10" key="1">
    <citation type="journal article" date="2020" name="Stud. Mycol.">
        <title>101 Dothideomycetes genomes: a test case for predicting lifestyles and emergence of pathogens.</title>
        <authorList>
            <person name="Haridas S."/>
            <person name="Albert R."/>
            <person name="Binder M."/>
            <person name="Bloem J."/>
            <person name="Labutti K."/>
            <person name="Salamov A."/>
            <person name="Andreopoulos B."/>
            <person name="Baker S."/>
            <person name="Barry K."/>
            <person name="Bills G."/>
            <person name="Bluhm B."/>
            <person name="Cannon C."/>
            <person name="Castanera R."/>
            <person name="Culley D."/>
            <person name="Daum C."/>
            <person name="Ezra D."/>
            <person name="Gonzalez J."/>
            <person name="Henrissat B."/>
            <person name="Kuo A."/>
            <person name="Liang C."/>
            <person name="Lipzen A."/>
            <person name="Lutzoni F."/>
            <person name="Magnuson J."/>
            <person name="Mondo S."/>
            <person name="Nolan M."/>
            <person name="Ohm R."/>
            <person name="Pangilinan J."/>
            <person name="Park H.-J."/>
            <person name="Ramirez L."/>
            <person name="Alfaro M."/>
            <person name="Sun H."/>
            <person name="Tritt A."/>
            <person name="Yoshinaga Y."/>
            <person name="Zwiers L.-H."/>
            <person name="Turgeon B."/>
            <person name="Goodwin S."/>
            <person name="Spatafora J."/>
            <person name="Crous P."/>
            <person name="Grigoriev I."/>
        </authorList>
    </citation>
    <scope>NUCLEOTIDE SEQUENCE</scope>
    <source>
        <strain evidence="10">ATCC 74209</strain>
    </source>
</reference>
<keyword evidence="11" id="KW-1185">Reference proteome</keyword>
<dbReference type="InterPro" id="IPR001650">
    <property type="entry name" value="Helicase_C-like"/>
</dbReference>
<dbReference type="InterPro" id="IPR011011">
    <property type="entry name" value="Znf_FYVE_PHD"/>
</dbReference>
<dbReference type="AlphaFoldDB" id="A0A9P4JRI5"/>
<dbReference type="FunFam" id="3.40.50.10810:FF:000114">
    <property type="entry name" value="DNA repair protein rad8"/>
    <property type="match status" value="1"/>
</dbReference>
<dbReference type="InterPro" id="IPR038718">
    <property type="entry name" value="SNF2-like_sf"/>
</dbReference>
<feature type="compositionally biased region" description="Polar residues" evidence="7">
    <location>
        <begin position="1166"/>
        <end position="1188"/>
    </location>
</feature>
<dbReference type="EMBL" id="ML993877">
    <property type="protein sequence ID" value="KAF2204408.1"/>
    <property type="molecule type" value="Genomic_DNA"/>
</dbReference>
<dbReference type="InterPro" id="IPR000330">
    <property type="entry name" value="SNF2_N"/>
</dbReference>
<dbReference type="SMART" id="SM00249">
    <property type="entry name" value="PHD"/>
    <property type="match status" value="1"/>
</dbReference>
<feature type="region of interest" description="Disordered" evidence="7">
    <location>
        <begin position="1159"/>
        <end position="1232"/>
    </location>
</feature>
<dbReference type="Pfam" id="PF00176">
    <property type="entry name" value="SNF2-rel_dom"/>
    <property type="match status" value="1"/>
</dbReference>
<keyword evidence="6" id="KW-0067">ATP-binding</keyword>
<evidence type="ECO:0000259" key="9">
    <source>
        <dbReference type="PROSITE" id="PS51194"/>
    </source>
</evidence>
<accession>A0A9P4JRI5</accession>
<dbReference type="InterPro" id="IPR014001">
    <property type="entry name" value="Helicase_ATP-bd"/>
</dbReference>
<evidence type="ECO:0000313" key="11">
    <source>
        <dbReference type="Proteomes" id="UP000799536"/>
    </source>
</evidence>
<dbReference type="SUPFAM" id="SSF52540">
    <property type="entry name" value="P-loop containing nucleoside triphosphate hydrolases"/>
    <property type="match status" value="2"/>
</dbReference>
<proteinExistence type="predicted"/>
<dbReference type="CDD" id="cd15566">
    <property type="entry name" value="PHD3_NSD"/>
    <property type="match status" value="1"/>
</dbReference>
<dbReference type="Gene3D" id="3.40.50.10810">
    <property type="entry name" value="Tandem AAA-ATPase domain"/>
    <property type="match status" value="1"/>
</dbReference>
<feature type="compositionally biased region" description="Low complexity" evidence="7">
    <location>
        <begin position="34"/>
        <end position="58"/>
    </location>
</feature>
<dbReference type="PANTHER" id="PTHR10799">
    <property type="entry name" value="SNF2/RAD54 HELICASE FAMILY"/>
    <property type="match status" value="1"/>
</dbReference>
<name>A0A9P4JRI5_9PLEO</name>
<evidence type="ECO:0000256" key="6">
    <source>
        <dbReference type="ARBA" id="ARBA00022840"/>
    </source>
</evidence>
<dbReference type="InterPro" id="IPR013083">
    <property type="entry name" value="Znf_RING/FYVE/PHD"/>
</dbReference>
<keyword evidence="5" id="KW-0862">Zinc</keyword>
<evidence type="ECO:0000256" key="1">
    <source>
        <dbReference type="ARBA" id="ARBA00022723"/>
    </source>
</evidence>
<feature type="region of interest" description="Disordered" evidence="7">
    <location>
        <begin position="805"/>
        <end position="824"/>
    </location>
</feature>
<dbReference type="OrthoDB" id="448448at2759"/>
<organism evidence="10 11">
    <name type="scientific">Delitschia confertaspora ATCC 74209</name>
    <dbReference type="NCBI Taxonomy" id="1513339"/>
    <lineage>
        <taxon>Eukaryota</taxon>
        <taxon>Fungi</taxon>
        <taxon>Dikarya</taxon>
        <taxon>Ascomycota</taxon>
        <taxon>Pezizomycotina</taxon>
        <taxon>Dothideomycetes</taxon>
        <taxon>Pleosporomycetidae</taxon>
        <taxon>Pleosporales</taxon>
        <taxon>Delitschiaceae</taxon>
        <taxon>Delitschia</taxon>
    </lineage>
</organism>
<feature type="region of interest" description="Disordered" evidence="7">
    <location>
        <begin position="125"/>
        <end position="144"/>
    </location>
</feature>
<keyword evidence="1" id="KW-0479">Metal-binding</keyword>
<protein>
    <recommendedName>
        <fullName evidence="12">SNF2 family N-terminal domain protein</fullName>
    </recommendedName>
</protein>
<keyword evidence="2" id="KW-0547">Nucleotide-binding</keyword>
<keyword evidence="4" id="KW-0378">Hydrolase</keyword>
<dbReference type="PROSITE" id="PS51194">
    <property type="entry name" value="HELICASE_CTER"/>
    <property type="match status" value="1"/>
</dbReference>
<dbReference type="InterPro" id="IPR001965">
    <property type="entry name" value="Znf_PHD"/>
</dbReference>
<dbReference type="Proteomes" id="UP000799536">
    <property type="component" value="Unassembled WGS sequence"/>
</dbReference>
<dbReference type="CDD" id="cd17919">
    <property type="entry name" value="DEXHc_Snf"/>
    <property type="match status" value="1"/>
</dbReference>
<dbReference type="InterPro" id="IPR027417">
    <property type="entry name" value="P-loop_NTPase"/>
</dbReference>
<dbReference type="Pfam" id="PF00271">
    <property type="entry name" value="Helicase_C"/>
    <property type="match status" value="1"/>
</dbReference>
<evidence type="ECO:0000259" key="8">
    <source>
        <dbReference type="PROSITE" id="PS51192"/>
    </source>
</evidence>
<dbReference type="GO" id="GO:0005524">
    <property type="term" value="F:ATP binding"/>
    <property type="evidence" value="ECO:0007669"/>
    <property type="project" value="InterPro"/>
</dbReference>
<evidence type="ECO:0000313" key="10">
    <source>
        <dbReference type="EMBL" id="KAF2204408.1"/>
    </source>
</evidence>
<dbReference type="SUPFAM" id="SSF57903">
    <property type="entry name" value="FYVE/PHD zinc finger"/>
    <property type="match status" value="1"/>
</dbReference>
<feature type="compositionally biased region" description="Polar residues" evidence="7">
    <location>
        <begin position="60"/>
        <end position="82"/>
    </location>
</feature>
<dbReference type="SMART" id="SM00490">
    <property type="entry name" value="HELICc"/>
    <property type="match status" value="1"/>
</dbReference>
<evidence type="ECO:0008006" key="12">
    <source>
        <dbReference type="Google" id="ProtNLM"/>
    </source>
</evidence>
<dbReference type="GO" id="GO:0008270">
    <property type="term" value="F:zinc ion binding"/>
    <property type="evidence" value="ECO:0007669"/>
    <property type="project" value="UniProtKB-KW"/>
</dbReference>
<dbReference type="GO" id="GO:0016787">
    <property type="term" value="F:hydrolase activity"/>
    <property type="evidence" value="ECO:0007669"/>
    <property type="project" value="UniProtKB-KW"/>
</dbReference>
<dbReference type="PROSITE" id="PS51192">
    <property type="entry name" value="HELICASE_ATP_BIND_1"/>
    <property type="match status" value="1"/>
</dbReference>
<dbReference type="CDD" id="cd20805">
    <property type="entry name" value="C1_DGK_rpt2"/>
    <property type="match status" value="1"/>
</dbReference>
<feature type="domain" description="Helicase C-terminal" evidence="9">
    <location>
        <begin position="649"/>
        <end position="814"/>
    </location>
</feature>
<dbReference type="Gene3D" id="3.40.50.300">
    <property type="entry name" value="P-loop containing nucleotide triphosphate hydrolases"/>
    <property type="match status" value="1"/>
</dbReference>
<comment type="caution">
    <text evidence="10">The sequence shown here is derived from an EMBL/GenBank/DDBJ whole genome shotgun (WGS) entry which is preliminary data.</text>
</comment>
<dbReference type="CDD" id="cd18793">
    <property type="entry name" value="SF2_C_SNF"/>
    <property type="match status" value="1"/>
</dbReference>
<feature type="region of interest" description="Disordered" evidence="7">
    <location>
        <begin position="1"/>
        <end position="96"/>
    </location>
</feature>
<dbReference type="SMART" id="SM00487">
    <property type="entry name" value="DEXDc"/>
    <property type="match status" value="1"/>
</dbReference>
<evidence type="ECO:0000256" key="3">
    <source>
        <dbReference type="ARBA" id="ARBA00022771"/>
    </source>
</evidence>
<evidence type="ECO:0000256" key="7">
    <source>
        <dbReference type="SAM" id="MobiDB-lite"/>
    </source>
</evidence>
<feature type="compositionally biased region" description="Polar residues" evidence="7">
    <location>
        <begin position="19"/>
        <end position="33"/>
    </location>
</feature>
<evidence type="ECO:0000256" key="4">
    <source>
        <dbReference type="ARBA" id="ARBA00022801"/>
    </source>
</evidence>
<evidence type="ECO:0000256" key="2">
    <source>
        <dbReference type="ARBA" id="ARBA00022741"/>
    </source>
</evidence>
<feature type="domain" description="Helicase ATP-binding" evidence="8">
    <location>
        <begin position="257"/>
        <end position="463"/>
    </location>
</feature>
<keyword evidence="3" id="KW-0863">Zinc-finger</keyword>
<dbReference type="Gene3D" id="3.30.40.10">
    <property type="entry name" value="Zinc/RING finger domain, C3HC4 (zinc finger)"/>
    <property type="match status" value="1"/>
</dbReference>
<sequence>MEPPPRLKLASPLPRTPTKRTSGFTANLLQQFGAQSSPTSATKAKKASSQASPSKCSAVTPLNLSQVSPTKTTAETASNHWQASPMKTIRGTSSDLSPTKLMAAEPASAKWELRRRTPISYTTAPLSNYASASPKGREGPRRSTRQHAILMSDTLGMEEKVVRMSSAKQPRRKLNTARTRLREEIAAQTVPKMNAFLLANKDYFLPLLPSSNYITRLLSKQNGDAQPAVEYVDLSEQPHGVRATMKPYQISGLSFLVHLYNNGMSGILGDEMGLGKTLQTLSLFQYLEEQDQKSGSPSEELRPYLVVCPLSVLSSWVNEARKWVPDMNVLRFHGTTNERNHIKKIAYNLEDQYGNETNKAKMRKTRKAGLEGSKLPLDSTGAKPFKIVVTTYETFQAEQSWFKHAFVWRYIVLDEGHKIKNSVTQISKALQTLNAEFRLVLTGTPLQNNLAEMWSLLHWLYPDVFAPSTEQLFKKSFDIGLGKVDRTVMDNCRRLLELIMLRRMKDSPGVNLGLPPKEEVLLYVPLTPLQRFWYTRLLTRVGTDMLEDLFTDARHKEKEELSKERQQGQMLASVGKCGEFNWGETTEIMKQVLEQEQSNASSKTAWQKLMNLIMQLRKCCSHPYLLPGAAPEPYYFGDHIIKAAGKFIVLEKLLRHIVLDQGKRVLIFSGFTQTLDYCQDLIHLISDSGRAFRCLRLDGSTVRARRNLDIRMFNDLTTDYKVMLLSTRTGGLGINLTSASDVIFMDEDWNPQVTLQAEARAHRIGQTKEVTIYKLCTQGTVEEQILSRIRKKLYLSTKITESMRSVHGQGKSANGAATINEDMPDLGTTQLKSLVRRGAQTLSHPELDINEMLSWDYTTMLEKCRDKPADASGDPNAEVDEEKWLSTMEKVECAVWDGKRYHREGDSSATEVAQNVLPDEITRADRRKDKNTTVMVDGFAVNKESLACTDWEAVPTMAGKDPRLADVKREKRRKIEHEEMCHVCFDEGDLIPCTGCPRAYHMKCLSKHYQTKAKSWNGLYCPQHECFDCTKKATDAGGMIFRCRWCEKAYCEDCLDWNKVELVGDNLPEFEIMDEPPNGAAHYIKCPPCIDLYAEDEDLNKWVTEMEISYAEQCEEYTTQMQQSRKTFADEQERIAAEKEAAGKENVSGNDVLAIESDEGEAPPSLTDTSLPTATHSARSTPGPTTDVTLPLPQATVAVTPRKRKNDEGTGKSVLAKKKHRRHEGFGIERSG</sequence>
<dbReference type="InterPro" id="IPR049730">
    <property type="entry name" value="SNF2/RAD54-like_C"/>
</dbReference>
<gene>
    <name evidence="10" type="ORF">GQ43DRAFT_409630</name>
</gene>
<evidence type="ECO:0000256" key="5">
    <source>
        <dbReference type="ARBA" id="ARBA00022833"/>
    </source>
</evidence>